<comment type="subcellular location">
    <subcellularLocation>
        <location evidence="2">Cell membrane</location>
        <topology evidence="2">Multi-pass membrane protein</topology>
    </subcellularLocation>
</comment>
<keyword evidence="7 14" id="KW-0812">Transmembrane</keyword>
<organism evidence="16 17">
    <name type="scientific">Geobacter metallireducens (strain ATCC 53774 / DSM 7210 / GS-15)</name>
    <dbReference type="NCBI Taxonomy" id="269799"/>
    <lineage>
        <taxon>Bacteria</taxon>
        <taxon>Pseudomonadati</taxon>
        <taxon>Thermodesulfobacteriota</taxon>
        <taxon>Desulfuromonadia</taxon>
        <taxon>Geobacterales</taxon>
        <taxon>Geobacteraceae</taxon>
        <taxon>Geobacter</taxon>
    </lineage>
</organism>
<evidence type="ECO:0000256" key="7">
    <source>
        <dbReference type="ARBA" id="ARBA00022692"/>
    </source>
</evidence>
<keyword evidence="5" id="KW-0597">Phosphoprotein</keyword>
<dbReference type="CDD" id="cd00082">
    <property type="entry name" value="HisKA"/>
    <property type="match status" value="1"/>
</dbReference>
<comment type="catalytic activity">
    <reaction evidence="1">
        <text>ATP + protein L-histidine = ADP + protein N-phospho-L-histidine.</text>
        <dbReference type="EC" id="2.7.13.3"/>
    </reaction>
</comment>
<protein>
    <recommendedName>
        <fullName evidence="3">histidine kinase</fullName>
        <ecNumber evidence="3">2.7.13.3</ecNumber>
    </recommendedName>
</protein>
<dbReference type="EMBL" id="CP000148">
    <property type="protein sequence ID" value="ABB32375.1"/>
    <property type="molecule type" value="Genomic_DNA"/>
</dbReference>
<dbReference type="PANTHER" id="PTHR43065">
    <property type="entry name" value="SENSOR HISTIDINE KINASE"/>
    <property type="match status" value="1"/>
</dbReference>
<keyword evidence="17" id="KW-1185">Reference proteome</keyword>
<dbReference type="RefSeq" id="WP_004513059.1">
    <property type="nucleotide sequence ID" value="NC_007517.1"/>
</dbReference>
<accession>Q39TP9</accession>
<evidence type="ECO:0000256" key="10">
    <source>
        <dbReference type="ARBA" id="ARBA00022840"/>
    </source>
</evidence>
<evidence type="ECO:0000256" key="11">
    <source>
        <dbReference type="ARBA" id="ARBA00022989"/>
    </source>
</evidence>
<dbReference type="SUPFAM" id="SSF55874">
    <property type="entry name" value="ATPase domain of HSP90 chaperone/DNA topoisomerase II/histidine kinase"/>
    <property type="match status" value="1"/>
</dbReference>
<dbReference type="InterPro" id="IPR005467">
    <property type="entry name" value="His_kinase_dom"/>
</dbReference>
<evidence type="ECO:0000313" key="16">
    <source>
        <dbReference type="EMBL" id="ABB32375.1"/>
    </source>
</evidence>
<feature type="transmembrane region" description="Helical" evidence="14">
    <location>
        <begin position="317"/>
        <end position="337"/>
    </location>
</feature>
<dbReference type="STRING" id="269799.Gmet_2146"/>
<reference evidence="16 17" key="2">
    <citation type="journal article" date="2009" name="BMC Microbiol.">
        <title>The genome sequence of Geobacter metallireducens: features of metabolism, physiology and regulation common and dissimilar to Geobacter sulfurreducens.</title>
        <authorList>
            <person name="Aklujkar M."/>
            <person name="Krushkal J."/>
            <person name="DiBartolo G."/>
            <person name="Lapidus A."/>
            <person name="Land M.L."/>
            <person name="Lovley D.R."/>
        </authorList>
    </citation>
    <scope>NUCLEOTIDE SEQUENCE [LARGE SCALE GENOMIC DNA]</scope>
    <source>
        <strain evidence="17">ATCC 53774 / DSM 7210 / GS-15</strain>
    </source>
</reference>
<reference evidence="16 17" key="1">
    <citation type="submission" date="2005-10" db="EMBL/GenBank/DDBJ databases">
        <title>Complete sequence of Geobacter metallireducens GS-15.</title>
        <authorList>
            <consortium name="US DOE Joint Genome Institute"/>
            <person name="Copeland A."/>
            <person name="Lucas S."/>
            <person name="Lapidus A."/>
            <person name="Barry K."/>
            <person name="Detter J.C."/>
            <person name="Glavina T."/>
            <person name="Hammon N."/>
            <person name="Israni S."/>
            <person name="Pitluck S."/>
            <person name="Di Bartolo G."/>
            <person name="Chain P."/>
            <person name="Schmutz J."/>
            <person name="Larimer F."/>
            <person name="Land M."/>
            <person name="Kyrpides N."/>
            <person name="Ivanova N."/>
            <person name="Richardson P."/>
        </authorList>
    </citation>
    <scope>NUCLEOTIDE SEQUENCE [LARGE SCALE GENOMIC DNA]</scope>
    <source>
        <strain evidence="17">ATCC 53774 / DSM 7210 / GS-15</strain>
    </source>
</reference>
<keyword evidence="8" id="KW-0547">Nucleotide-binding</keyword>
<dbReference type="HOGENOM" id="CLU_453271_0_0_7"/>
<dbReference type="Gene3D" id="3.30.565.10">
    <property type="entry name" value="Histidine kinase-like ATPase, C-terminal domain"/>
    <property type="match status" value="1"/>
</dbReference>
<dbReference type="EC" id="2.7.13.3" evidence="3"/>
<evidence type="ECO:0000256" key="3">
    <source>
        <dbReference type="ARBA" id="ARBA00012438"/>
    </source>
</evidence>
<proteinExistence type="predicted"/>
<gene>
    <name evidence="16" type="primary">bamV</name>
    <name evidence="16" type="ordered locus">Gmet_2146</name>
</gene>
<evidence type="ECO:0000256" key="8">
    <source>
        <dbReference type="ARBA" id="ARBA00022741"/>
    </source>
</evidence>
<evidence type="ECO:0000256" key="12">
    <source>
        <dbReference type="ARBA" id="ARBA00023012"/>
    </source>
</evidence>
<dbReference type="SUPFAM" id="SSF47384">
    <property type="entry name" value="Homodimeric domain of signal transducing histidine kinase"/>
    <property type="match status" value="1"/>
</dbReference>
<evidence type="ECO:0000256" key="5">
    <source>
        <dbReference type="ARBA" id="ARBA00022553"/>
    </source>
</evidence>
<keyword evidence="12" id="KW-0902">Two-component regulatory system</keyword>
<evidence type="ECO:0000256" key="4">
    <source>
        <dbReference type="ARBA" id="ARBA00022475"/>
    </source>
</evidence>
<dbReference type="InterPro" id="IPR004358">
    <property type="entry name" value="Sig_transdc_His_kin-like_C"/>
</dbReference>
<name>Q39TP9_GEOMG</name>
<dbReference type="SMART" id="SM00387">
    <property type="entry name" value="HATPase_c"/>
    <property type="match status" value="1"/>
</dbReference>
<dbReference type="AlphaFoldDB" id="Q39TP9"/>
<evidence type="ECO:0000256" key="13">
    <source>
        <dbReference type="ARBA" id="ARBA00023136"/>
    </source>
</evidence>
<dbReference type="SMR" id="Q39TP9"/>
<evidence type="ECO:0000256" key="6">
    <source>
        <dbReference type="ARBA" id="ARBA00022679"/>
    </source>
</evidence>
<evidence type="ECO:0000313" key="17">
    <source>
        <dbReference type="Proteomes" id="UP000007073"/>
    </source>
</evidence>
<evidence type="ECO:0000256" key="14">
    <source>
        <dbReference type="SAM" id="Phobius"/>
    </source>
</evidence>
<keyword evidence="9 16" id="KW-0418">Kinase</keyword>
<dbReference type="CDD" id="cd12914">
    <property type="entry name" value="PDC1_DGC_like"/>
    <property type="match status" value="1"/>
</dbReference>
<dbReference type="SMART" id="SM00388">
    <property type="entry name" value="HisKA"/>
    <property type="match status" value="1"/>
</dbReference>
<dbReference type="InterPro" id="IPR003594">
    <property type="entry name" value="HATPase_dom"/>
</dbReference>
<evidence type="ECO:0000256" key="9">
    <source>
        <dbReference type="ARBA" id="ARBA00022777"/>
    </source>
</evidence>
<dbReference type="Proteomes" id="UP000007073">
    <property type="component" value="Chromosome"/>
</dbReference>
<dbReference type="PRINTS" id="PR00344">
    <property type="entry name" value="BCTRLSENSOR"/>
</dbReference>
<sequence>MIHLRKLKLLLVLVLVVATAVGALLWIRHTTNAVRAEARERFFEQYNRQQSLMAELASHTLEEMFATFHRNLDLVVTLFEGKEVTRRRAEEVGERLKKIYGSLASTPVVDLVIFDSRGTAVAIEPADPYTVGRNYAWRDYIKWAKEKGKPGEMYLSPFTRMEGGKRRGYKALIVAEGIYGPRGEFLGVASCVLDFEKLANKHILPIRVGTHGRAWLADISSRTMLVAPSGRLVGRGFDAAFLPRWPRLYNLLISVEEGKPGSGWYDYLDAEIPDQPVRKLGSYYPFRIENRLWAMGISTPEREVDELLSTFMHRQEAFATTLLVTVLAGATLLMGVLMNWNRILSSQVNHHTKALSEAHSRLESTFDELLVAKKVAAVGHLALGLAHEIRNPLSAIQMNMQMIRKKIAPAGTLRENFSIVEEEIQRLNRLLNDVLDFARSRPLRLETAELEGIVDRLMQLMAQRLEEEQVRSEVRIDSPLNLVCDPEQIHQVLLNLVLNALDAMNRTPPDARLLTITAQSMSGMALLRVSDTGGGIPPDKLEQLFEPFFTTKASGGGLGLSILQTIVLRHGGSVSVESEPGRGATFTVTLPLGGPAEKGDGLQ</sequence>
<dbReference type="GO" id="GO:0005524">
    <property type="term" value="F:ATP binding"/>
    <property type="evidence" value="ECO:0007669"/>
    <property type="project" value="UniProtKB-KW"/>
</dbReference>
<evidence type="ECO:0000259" key="15">
    <source>
        <dbReference type="PROSITE" id="PS50109"/>
    </source>
</evidence>
<dbReference type="GO" id="GO:0005886">
    <property type="term" value="C:plasma membrane"/>
    <property type="evidence" value="ECO:0007669"/>
    <property type="project" value="UniProtKB-SubCell"/>
</dbReference>
<feature type="domain" description="Histidine kinase" evidence="15">
    <location>
        <begin position="384"/>
        <end position="594"/>
    </location>
</feature>
<keyword evidence="11 14" id="KW-1133">Transmembrane helix</keyword>
<dbReference type="Gene3D" id="1.10.287.130">
    <property type="match status" value="1"/>
</dbReference>
<dbReference type="KEGG" id="gme:Gmet_2146"/>
<keyword evidence="4" id="KW-1003">Cell membrane</keyword>
<evidence type="ECO:0000256" key="2">
    <source>
        <dbReference type="ARBA" id="ARBA00004651"/>
    </source>
</evidence>
<dbReference type="InterPro" id="IPR033479">
    <property type="entry name" value="dCache_1"/>
</dbReference>
<dbReference type="Pfam" id="PF00512">
    <property type="entry name" value="HisKA"/>
    <property type="match status" value="1"/>
</dbReference>
<dbReference type="PROSITE" id="PS50109">
    <property type="entry name" value="HIS_KIN"/>
    <property type="match status" value="1"/>
</dbReference>
<keyword evidence="13 14" id="KW-0472">Membrane</keyword>
<dbReference type="Gene3D" id="3.30.450.20">
    <property type="entry name" value="PAS domain"/>
    <property type="match status" value="1"/>
</dbReference>
<dbReference type="Pfam" id="PF02743">
    <property type="entry name" value="dCache_1"/>
    <property type="match status" value="1"/>
</dbReference>
<dbReference type="InterPro" id="IPR003661">
    <property type="entry name" value="HisK_dim/P_dom"/>
</dbReference>
<dbReference type="Pfam" id="PF02518">
    <property type="entry name" value="HATPase_c"/>
    <property type="match status" value="1"/>
</dbReference>
<dbReference type="eggNOG" id="COG4191">
    <property type="taxonomic scope" value="Bacteria"/>
</dbReference>
<dbReference type="InterPro" id="IPR036890">
    <property type="entry name" value="HATPase_C_sf"/>
</dbReference>
<keyword evidence="6" id="KW-0808">Transferase</keyword>
<evidence type="ECO:0000256" key="1">
    <source>
        <dbReference type="ARBA" id="ARBA00000085"/>
    </source>
</evidence>
<dbReference type="PANTHER" id="PTHR43065:SF10">
    <property type="entry name" value="PEROXIDE STRESS-ACTIVATED HISTIDINE KINASE MAK3"/>
    <property type="match status" value="1"/>
</dbReference>
<keyword evidence="10" id="KW-0067">ATP-binding</keyword>
<dbReference type="GO" id="GO:0000155">
    <property type="term" value="F:phosphorelay sensor kinase activity"/>
    <property type="evidence" value="ECO:0007669"/>
    <property type="project" value="InterPro"/>
</dbReference>
<dbReference type="InterPro" id="IPR036097">
    <property type="entry name" value="HisK_dim/P_sf"/>
</dbReference>